<gene>
    <name evidence="16" type="ORF">LITE_LOCUS38606</name>
</gene>
<dbReference type="InterPro" id="IPR011992">
    <property type="entry name" value="EF-hand-dom_pair"/>
</dbReference>
<dbReference type="Pfam" id="PF01553">
    <property type="entry name" value="Acyltransferase"/>
    <property type="match status" value="1"/>
</dbReference>
<dbReference type="AlphaFoldDB" id="A0AAV0PGY0"/>
<evidence type="ECO:0000313" key="17">
    <source>
        <dbReference type="Proteomes" id="UP001154282"/>
    </source>
</evidence>
<organism evidence="16 17">
    <name type="scientific">Linum tenue</name>
    <dbReference type="NCBI Taxonomy" id="586396"/>
    <lineage>
        <taxon>Eukaryota</taxon>
        <taxon>Viridiplantae</taxon>
        <taxon>Streptophyta</taxon>
        <taxon>Embryophyta</taxon>
        <taxon>Tracheophyta</taxon>
        <taxon>Spermatophyta</taxon>
        <taxon>Magnoliopsida</taxon>
        <taxon>eudicotyledons</taxon>
        <taxon>Gunneridae</taxon>
        <taxon>Pentapetalae</taxon>
        <taxon>rosids</taxon>
        <taxon>fabids</taxon>
        <taxon>Malpighiales</taxon>
        <taxon>Linaceae</taxon>
        <taxon>Linum</taxon>
    </lineage>
</organism>
<comment type="similarity">
    <text evidence="3">Belongs to the 1-acyl-sn-glycerol-3-phosphate acyltransferase family.</text>
</comment>
<dbReference type="PANTHER" id="PTHR23063:SF52">
    <property type="entry name" value="LYSOPHOSPHATIDYLCHOLINE ACYLTRANSFERASE"/>
    <property type="match status" value="1"/>
</dbReference>
<dbReference type="InterPro" id="IPR002123">
    <property type="entry name" value="Plipid/glycerol_acylTrfase"/>
</dbReference>
<dbReference type="SUPFAM" id="SSF47473">
    <property type="entry name" value="EF-hand"/>
    <property type="match status" value="1"/>
</dbReference>
<dbReference type="Proteomes" id="UP001154282">
    <property type="component" value="Unassembled WGS sequence"/>
</dbReference>
<evidence type="ECO:0000256" key="12">
    <source>
        <dbReference type="ARBA" id="ARBA00023315"/>
    </source>
</evidence>
<accession>A0AAV0PGY0</accession>
<dbReference type="PROSITE" id="PS50222">
    <property type="entry name" value="EF_HAND_2"/>
    <property type="match status" value="1"/>
</dbReference>
<dbReference type="GO" id="GO:0008374">
    <property type="term" value="F:O-acyltransferase activity"/>
    <property type="evidence" value="ECO:0007669"/>
    <property type="project" value="InterPro"/>
</dbReference>
<keyword evidence="6 14" id="KW-0812">Transmembrane</keyword>
<keyword evidence="9 14" id="KW-0472">Membrane</keyword>
<dbReference type="GO" id="GO:0005509">
    <property type="term" value="F:calcium ion binding"/>
    <property type="evidence" value="ECO:0007669"/>
    <property type="project" value="InterPro"/>
</dbReference>
<dbReference type="InterPro" id="IPR045252">
    <property type="entry name" value="LPCAT1-like"/>
</dbReference>
<dbReference type="SUPFAM" id="SSF69593">
    <property type="entry name" value="Glycerol-3-phosphate (1)-acyltransferase"/>
    <property type="match status" value="1"/>
</dbReference>
<evidence type="ECO:0000256" key="2">
    <source>
        <dbReference type="ARBA" id="ARBA00005074"/>
    </source>
</evidence>
<dbReference type="Gene3D" id="1.10.238.10">
    <property type="entry name" value="EF-hand"/>
    <property type="match status" value="1"/>
</dbReference>
<keyword evidence="5" id="KW-0808">Transferase</keyword>
<evidence type="ECO:0000256" key="8">
    <source>
        <dbReference type="ARBA" id="ARBA00023098"/>
    </source>
</evidence>
<evidence type="ECO:0000256" key="3">
    <source>
        <dbReference type="ARBA" id="ARBA00008655"/>
    </source>
</evidence>
<dbReference type="PANTHER" id="PTHR23063">
    <property type="entry name" value="PHOSPHOLIPID ACYLTRANSFERASE"/>
    <property type="match status" value="1"/>
</dbReference>
<name>A0AAV0PGY0_9ROSI</name>
<reference evidence="16" key="1">
    <citation type="submission" date="2022-08" db="EMBL/GenBank/DDBJ databases">
        <authorList>
            <person name="Gutierrez-Valencia J."/>
        </authorList>
    </citation>
    <scope>NUCLEOTIDE SEQUENCE</scope>
</reference>
<keyword evidence="4" id="KW-0444">Lipid biosynthesis</keyword>
<feature type="region of interest" description="Disordered" evidence="13">
    <location>
        <begin position="1"/>
        <end position="67"/>
    </location>
</feature>
<dbReference type="SMART" id="SM00563">
    <property type="entry name" value="PlsC"/>
    <property type="match status" value="1"/>
</dbReference>
<evidence type="ECO:0000256" key="7">
    <source>
        <dbReference type="ARBA" id="ARBA00022989"/>
    </source>
</evidence>
<keyword evidence="12" id="KW-0012">Acyltransferase</keyword>
<feature type="compositionally biased region" description="Basic residues" evidence="13">
    <location>
        <begin position="48"/>
        <end position="57"/>
    </location>
</feature>
<feature type="transmembrane region" description="Helical" evidence="14">
    <location>
        <begin position="106"/>
        <end position="131"/>
    </location>
</feature>
<dbReference type="GO" id="GO:0071618">
    <property type="term" value="F:lysophosphatidylethanolamine acyltransferase activity"/>
    <property type="evidence" value="ECO:0007669"/>
    <property type="project" value="TreeGrafter"/>
</dbReference>
<evidence type="ECO:0000256" key="11">
    <source>
        <dbReference type="ARBA" id="ARBA00023264"/>
    </source>
</evidence>
<dbReference type="GO" id="GO:0008654">
    <property type="term" value="P:phospholipid biosynthetic process"/>
    <property type="evidence" value="ECO:0007669"/>
    <property type="project" value="UniProtKB-KW"/>
</dbReference>
<evidence type="ECO:0000256" key="4">
    <source>
        <dbReference type="ARBA" id="ARBA00022516"/>
    </source>
</evidence>
<comment type="pathway">
    <text evidence="2">Lipid metabolism; phospholipid metabolism.</text>
</comment>
<evidence type="ECO:0000256" key="14">
    <source>
        <dbReference type="SAM" id="Phobius"/>
    </source>
</evidence>
<proteinExistence type="inferred from homology"/>
<keyword evidence="8" id="KW-0443">Lipid metabolism</keyword>
<comment type="subcellular location">
    <subcellularLocation>
        <location evidence="1">Membrane</location>
    </subcellularLocation>
</comment>
<feature type="compositionally biased region" description="Low complexity" evidence="13">
    <location>
        <begin position="1"/>
        <end position="14"/>
    </location>
</feature>
<evidence type="ECO:0000256" key="9">
    <source>
        <dbReference type="ARBA" id="ARBA00023136"/>
    </source>
</evidence>
<sequence>MAAHDLSSPLLASTTPPPPPHLVLTVDGGDDDSKSRQPTANHQNGGRAHSKTNHHITPRSNSTTHHRNPFEFVGSDASFSAPPPCTIDPFRNGTPRIDGLYEVLKILLLLPIVVIRLVLFGLCLGVGYIATKLAILGWKDKHNPMPRWRSRLMWVTRFTARGILFSFGYQWIRRKGKPAPRGIAPIVVSNHVSYIDPIFYFYEMCPTIVASESHDALPFVGTIIRAMQVIYVDRFSQPSRKNAVNEIKRKGCCDRFPRVLLFPEGTTSNGRSLLSFQLGAFIPNYAIQPVVVRYPHVHFDQSWGNISLAMLMFRMFSQFHNFLEVEYLPIVSPLDNSKENPAHFAKRTSNAMASTLNVVQTCHSYGDVMLFMRAAESGQEKPSNFMVEMAKVESLFHIRSLEAMDFLEKFLSMNPDSSGRVRVHDFLRVLKLRPCILSEEVFAFLDVEKSGSITFKQFLYGSLHVMKQPQFRSTCELAFSECDILEEHEISQHEFGDVIRLGIPDLDDAELSDIPVTTLQNHQVHELFKLFDVEGKGRVSKDNFTSCLRKNPLLIALFSACLAHRDAVDDDDDNSMVEEIV</sequence>
<protein>
    <recommendedName>
        <fullName evidence="15">EF-hand domain-containing protein</fullName>
    </recommendedName>
</protein>
<feature type="domain" description="EF-hand" evidence="15">
    <location>
        <begin position="519"/>
        <end position="554"/>
    </location>
</feature>
<feature type="transmembrane region" description="Helical" evidence="14">
    <location>
        <begin position="152"/>
        <end position="172"/>
    </location>
</feature>
<keyword evidence="7 14" id="KW-1133">Transmembrane helix</keyword>
<evidence type="ECO:0000256" key="13">
    <source>
        <dbReference type="SAM" id="MobiDB-lite"/>
    </source>
</evidence>
<evidence type="ECO:0000313" key="16">
    <source>
        <dbReference type="EMBL" id="CAI0470563.1"/>
    </source>
</evidence>
<evidence type="ECO:0000256" key="1">
    <source>
        <dbReference type="ARBA" id="ARBA00004370"/>
    </source>
</evidence>
<evidence type="ECO:0000256" key="6">
    <source>
        <dbReference type="ARBA" id="ARBA00022692"/>
    </source>
</evidence>
<dbReference type="InterPro" id="IPR002048">
    <property type="entry name" value="EF_hand_dom"/>
</dbReference>
<evidence type="ECO:0000259" key="15">
    <source>
        <dbReference type="PROSITE" id="PS50222"/>
    </source>
</evidence>
<evidence type="ECO:0000256" key="10">
    <source>
        <dbReference type="ARBA" id="ARBA00023209"/>
    </source>
</evidence>
<comment type="caution">
    <text evidence="16">The sequence shown here is derived from an EMBL/GenBank/DDBJ whole genome shotgun (WGS) entry which is preliminary data.</text>
</comment>
<evidence type="ECO:0000256" key="5">
    <source>
        <dbReference type="ARBA" id="ARBA00022679"/>
    </source>
</evidence>
<keyword evidence="17" id="KW-1185">Reference proteome</keyword>
<dbReference type="EMBL" id="CAMGYJ010000009">
    <property type="protein sequence ID" value="CAI0470563.1"/>
    <property type="molecule type" value="Genomic_DNA"/>
</dbReference>
<keyword evidence="11" id="KW-1208">Phospholipid metabolism</keyword>
<dbReference type="GO" id="GO:0016020">
    <property type="term" value="C:membrane"/>
    <property type="evidence" value="ECO:0007669"/>
    <property type="project" value="UniProtKB-SubCell"/>
</dbReference>
<keyword evidence="10" id="KW-0594">Phospholipid biosynthesis</keyword>
<dbReference type="CDD" id="cd07991">
    <property type="entry name" value="LPLAT_LPCAT1-like"/>
    <property type="match status" value="1"/>
</dbReference>